<feature type="chain" id="PRO_5045674085" description="Glycosyl hydrolase" evidence="2">
    <location>
        <begin position="24"/>
        <end position="372"/>
    </location>
</feature>
<dbReference type="PANTHER" id="PTHR47791:SF1">
    <property type="entry name" value="ENDO MANNANASE, GH76 FAMILY (EUROFUNG)"/>
    <property type="match status" value="1"/>
</dbReference>
<dbReference type="RefSeq" id="XP_070865617.1">
    <property type="nucleotide sequence ID" value="XM_071010626.1"/>
</dbReference>
<keyword evidence="2" id="KW-0732">Signal</keyword>
<proteinExistence type="predicted"/>
<evidence type="ECO:0000256" key="2">
    <source>
        <dbReference type="SAM" id="SignalP"/>
    </source>
</evidence>
<evidence type="ECO:0008006" key="5">
    <source>
        <dbReference type="Google" id="ProtNLM"/>
    </source>
</evidence>
<keyword evidence="4" id="KW-1185">Reference proteome</keyword>
<gene>
    <name evidence="3" type="ORF">VTJ83DRAFT_4167</name>
</gene>
<evidence type="ECO:0000313" key="3">
    <source>
        <dbReference type="EMBL" id="KAL2266890.1"/>
    </source>
</evidence>
<organism evidence="3 4">
    <name type="scientific">Remersonia thermophila</name>
    <dbReference type="NCBI Taxonomy" id="72144"/>
    <lineage>
        <taxon>Eukaryota</taxon>
        <taxon>Fungi</taxon>
        <taxon>Dikarya</taxon>
        <taxon>Ascomycota</taxon>
        <taxon>Pezizomycotina</taxon>
        <taxon>Sordariomycetes</taxon>
        <taxon>Sordariomycetidae</taxon>
        <taxon>Sordariales</taxon>
        <taxon>Sordariales incertae sedis</taxon>
        <taxon>Remersonia</taxon>
    </lineage>
</organism>
<evidence type="ECO:0000313" key="4">
    <source>
        <dbReference type="Proteomes" id="UP001600064"/>
    </source>
</evidence>
<dbReference type="SUPFAM" id="SSF48208">
    <property type="entry name" value="Six-hairpin glycosidases"/>
    <property type="match status" value="1"/>
</dbReference>
<sequence length="372" mass="40453">MVVFRGAIRWASLAYLAICFALAAPNHLASRAPSADDTLAAAKALQGWYNPSTGLWDSTNWWNSANCLTVLADWSLVDLLRSQSLDVPGIIANTFQNAQRSFAAFLNDFYDDEGWWALALIRAWDLTRHGPYLDMAEHIFRDMQGGVDDTCGGGIWWSKYRDYKNAIANELHLSVAASLANRVPARKGEYAGIASQAWAWFQASGMINENGLVNDGLDILPDGRCVNNGRPTWTYNQGVLLGGLVELAAATGDRSVLDQAVRTAKAALQALTDDEGILREATGCEPHCGTDGSQFKGIFMRNLASLHRVAPNEEFRVAILRNADSVWTKNRNDKNQFGISWSGPPDAGGGPTAGTHSSALDVVVAARAVQRR</sequence>
<dbReference type="InterPro" id="IPR053169">
    <property type="entry name" value="MUG_Protein"/>
</dbReference>
<reference evidence="3 4" key="1">
    <citation type="journal article" date="2024" name="Commun. Biol.">
        <title>Comparative genomic analysis of thermophilic fungi reveals convergent evolutionary adaptations and gene losses.</title>
        <authorList>
            <person name="Steindorff A.S."/>
            <person name="Aguilar-Pontes M.V."/>
            <person name="Robinson A.J."/>
            <person name="Andreopoulos B."/>
            <person name="LaButti K."/>
            <person name="Kuo A."/>
            <person name="Mondo S."/>
            <person name="Riley R."/>
            <person name="Otillar R."/>
            <person name="Haridas S."/>
            <person name="Lipzen A."/>
            <person name="Grimwood J."/>
            <person name="Schmutz J."/>
            <person name="Clum A."/>
            <person name="Reid I.D."/>
            <person name="Moisan M.C."/>
            <person name="Butler G."/>
            <person name="Nguyen T.T.M."/>
            <person name="Dewar K."/>
            <person name="Conant G."/>
            <person name="Drula E."/>
            <person name="Henrissat B."/>
            <person name="Hansel C."/>
            <person name="Singer S."/>
            <person name="Hutchinson M.I."/>
            <person name="de Vries R.P."/>
            <person name="Natvig D.O."/>
            <person name="Powell A.J."/>
            <person name="Tsang A."/>
            <person name="Grigoriev I.V."/>
        </authorList>
    </citation>
    <scope>NUCLEOTIDE SEQUENCE [LARGE SCALE GENOMIC DNA]</scope>
    <source>
        <strain evidence="3 4">ATCC 22073</strain>
    </source>
</reference>
<accession>A0ABR4D951</accession>
<feature type="region of interest" description="Disordered" evidence="1">
    <location>
        <begin position="336"/>
        <end position="356"/>
    </location>
</feature>
<dbReference type="InterPro" id="IPR005198">
    <property type="entry name" value="Glyco_hydro_76"/>
</dbReference>
<dbReference type="GeneID" id="98125270"/>
<dbReference type="EMBL" id="JAZGUE010000004">
    <property type="protein sequence ID" value="KAL2266890.1"/>
    <property type="molecule type" value="Genomic_DNA"/>
</dbReference>
<dbReference type="Gene3D" id="1.50.10.20">
    <property type="match status" value="1"/>
</dbReference>
<evidence type="ECO:0000256" key="1">
    <source>
        <dbReference type="SAM" id="MobiDB-lite"/>
    </source>
</evidence>
<dbReference type="Pfam" id="PF03663">
    <property type="entry name" value="Glyco_hydro_76"/>
    <property type="match status" value="1"/>
</dbReference>
<dbReference type="PANTHER" id="PTHR47791">
    <property type="entry name" value="MEIOTICALLY UP-REGULATED GENE 191 PROTEIN"/>
    <property type="match status" value="1"/>
</dbReference>
<protein>
    <recommendedName>
        <fullName evidence="5">Glycosyl hydrolase</fullName>
    </recommendedName>
</protein>
<dbReference type="Proteomes" id="UP001600064">
    <property type="component" value="Unassembled WGS sequence"/>
</dbReference>
<feature type="signal peptide" evidence="2">
    <location>
        <begin position="1"/>
        <end position="23"/>
    </location>
</feature>
<dbReference type="InterPro" id="IPR008928">
    <property type="entry name" value="6-hairpin_glycosidase_sf"/>
</dbReference>
<name>A0ABR4D951_9PEZI</name>
<comment type="caution">
    <text evidence="3">The sequence shown here is derived from an EMBL/GenBank/DDBJ whole genome shotgun (WGS) entry which is preliminary data.</text>
</comment>